<dbReference type="SUPFAM" id="SSF56112">
    <property type="entry name" value="Protein kinase-like (PK-like)"/>
    <property type="match status" value="2"/>
</dbReference>
<feature type="region of interest" description="Disordered" evidence="2">
    <location>
        <begin position="663"/>
        <end position="756"/>
    </location>
</feature>
<evidence type="ECO:0000259" key="3">
    <source>
        <dbReference type="SMART" id="SM00219"/>
    </source>
</evidence>
<dbReference type="InterPro" id="IPR001245">
    <property type="entry name" value="Ser-Thr/Tyr_kinase_cat_dom"/>
</dbReference>
<feature type="compositionally biased region" description="Basic and acidic residues" evidence="2">
    <location>
        <begin position="742"/>
        <end position="756"/>
    </location>
</feature>
<evidence type="ECO:0000256" key="2">
    <source>
        <dbReference type="SAM" id="MobiDB-lite"/>
    </source>
</evidence>
<evidence type="ECO:0000313" key="5">
    <source>
        <dbReference type="EMBL" id="KAK6945071.1"/>
    </source>
</evidence>
<feature type="domain" description="Tyrosine-protein kinase catalytic" evidence="3">
    <location>
        <begin position="789"/>
        <end position="907"/>
    </location>
</feature>
<protein>
    <recommendedName>
        <fullName evidence="7">Protein kinase domain-containing protein</fullName>
    </recommendedName>
</protein>
<gene>
    <name evidence="5" type="ORF">RJ641_026173</name>
</gene>
<dbReference type="Pfam" id="PF07714">
    <property type="entry name" value="PK_Tyr_Ser-Thr"/>
    <property type="match status" value="1"/>
</dbReference>
<evidence type="ECO:0000256" key="1">
    <source>
        <dbReference type="PROSITE-ProRule" id="PRU10141"/>
    </source>
</evidence>
<dbReference type="PANTHER" id="PTHR31197">
    <property type="entry name" value="OS01G0612600 PROTEIN"/>
    <property type="match status" value="1"/>
</dbReference>
<dbReference type="PROSITE" id="PS00107">
    <property type="entry name" value="PROTEIN_KINASE_ATP"/>
    <property type="match status" value="1"/>
</dbReference>
<feature type="region of interest" description="Disordered" evidence="2">
    <location>
        <begin position="1206"/>
        <end position="1225"/>
    </location>
</feature>
<feature type="region of interest" description="Disordered" evidence="2">
    <location>
        <begin position="1230"/>
        <end position="1267"/>
    </location>
</feature>
<dbReference type="SUPFAM" id="SSF54277">
    <property type="entry name" value="CAD &amp; PB1 domains"/>
    <property type="match status" value="1"/>
</dbReference>
<dbReference type="Gene3D" id="1.10.510.10">
    <property type="entry name" value="Transferase(Phosphotransferase) domain 1"/>
    <property type="match status" value="1"/>
</dbReference>
<dbReference type="GO" id="GO:0004713">
    <property type="term" value="F:protein tyrosine kinase activity"/>
    <property type="evidence" value="ECO:0007669"/>
    <property type="project" value="InterPro"/>
</dbReference>
<evidence type="ECO:0000313" key="6">
    <source>
        <dbReference type="Proteomes" id="UP001370490"/>
    </source>
</evidence>
<keyword evidence="6" id="KW-1185">Reference proteome</keyword>
<feature type="compositionally biased region" description="Polar residues" evidence="2">
    <location>
        <begin position="695"/>
        <end position="715"/>
    </location>
</feature>
<dbReference type="Proteomes" id="UP001370490">
    <property type="component" value="Unassembled WGS sequence"/>
</dbReference>
<comment type="caution">
    <text evidence="5">The sequence shown here is derived from an EMBL/GenBank/DDBJ whole genome shotgun (WGS) entry which is preliminary data.</text>
</comment>
<dbReference type="InterPro" id="IPR020635">
    <property type="entry name" value="Tyr_kinase_cat_dom"/>
</dbReference>
<dbReference type="InterPro" id="IPR000270">
    <property type="entry name" value="PB1_dom"/>
</dbReference>
<sequence>MKEPIVSRKRRANPSSKKIKLVVSFNGSFKPRPPSNKLKYIGGETRIVSIDRNIGFKNLKSKISSEHCPNNSSFSIKYQLPESNSIDGSIPLILIASDDDVKCMIDEYDKLELSGKLSRMRVFVCDDDDNNNHGRDKNVVFYDGFGLKLSNSKGFDDLCGKNLGICDGVFNDVGRDNHGVCVKNSRGVLTCSVSSDTKKCCVCDGLGLNLGKNEGFIDLGVKNFAGVGENFHFKSLKSLNFGPHLYGTGERNDLVLPAVSGVQNVKDSLRKIVLKQQAVLGNQSARVRSPPPPSGLKGSHFPAPPEIKGPCAGKGVYRNGDKVVMDIGSQLQTVENYTTLSHINDPYRDPCGVNTVNYKDPGAKIVGNQSCRNLVQIPVSSSHPLHPRDDNLHVERESLQSLVGQFAQVVGHGNAVKAGINGGKYSYSPMGTEYNSSVGMVSAFADVKQGMGQPSMRDLNRENIRPCSDCCYVEETCFASLSCQNPLLGAAFPVQSSYPSNKICTSPKCSIRNHQFGPTVKCNTRFSPNANIYKQGQFTRFHQPHFLKPWPNFQVHALEGTVRMTGPRLSKQDLYFDQGEENLSEQGVYTVQNEKAKIGPNLRGAPANSKPISDVETVPLLIDLSEGFNNEISWNGFRSLQDGIASSVDLSLYKLSLSSSDEVKPRRSTSFANNDYPIPLPLPPSEPLNLEDQGYISSGQHDQKPSKVSSNSSDHNVGKLPKDQVHINETLPIPRTSVSNSEKTETKDSQNSKVHDGLPTDLAEYYTHLATRELQACITKSMTIRTSDLEYIKELGTGTYGTVFYGKWRGSDVAIKKLKPSCFTDGGVDEDKLVDVYSFGIVMWELLTGEEPYANLRSVEIIAGIIKGSLQPEIPSWCDPARRSLMERCWSLDPYSKPSFAEIAKGLRTILKLTIFSCCLAEAPELLLSVVILFLTLNMPKERRDRSISSDRSRASPFTCSSSRARRSPKKSLDTEEDIKEWEEARCPVCMEHPHNAILLLCSSHEKGCRPYMCDTSYRHSNCFDQFRKSFSDNSSPAATQDEASAISNDYSSNAVTSEPVDWDLRGRSEEPIGSQNTPCENQVQPKLVCPLCRGQITAWVVVERARCFMNAKSRSCSCETCEFNGTYTDLRKHARLEHPLVRPSEADPERQRNWRRLERQRDLADVLSTIQSSFGDVRDEDGPLPMDDGGLLTVFFLIRVFRPAGSSRSSSWSSTSRARAQIGVRRRSARLLGESYEGESGSAPREEENESSDSGSDPRRRRRLRQ</sequence>
<dbReference type="Gene3D" id="3.10.20.90">
    <property type="entry name" value="Phosphatidylinositol 3-kinase Catalytic Subunit, Chain A, domain 1"/>
    <property type="match status" value="1"/>
</dbReference>
<feature type="compositionally biased region" description="Low complexity" evidence="2">
    <location>
        <begin position="1206"/>
        <end position="1221"/>
    </location>
</feature>
<keyword evidence="1" id="KW-0547">Nucleotide-binding</keyword>
<dbReference type="CDD" id="cd06410">
    <property type="entry name" value="PB1_UP2"/>
    <property type="match status" value="1"/>
</dbReference>
<dbReference type="GO" id="GO:0005524">
    <property type="term" value="F:ATP binding"/>
    <property type="evidence" value="ECO:0007669"/>
    <property type="project" value="UniProtKB-UniRule"/>
</dbReference>
<dbReference type="PANTHER" id="PTHR31197:SF5">
    <property type="entry name" value="OS01G0612600 PROTEIN"/>
    <property type="match status" value="1"/>
</dbReference>
<feature type="region of interest" description="Disordered" evidence="2">
    <location>
        <begin position="283"/>
        <end position="304"/>
    </location>
</feature>
<feature type="compositionally biased region" description="Basic and acidic residues" evidence="2">
    <location>
        <begin position="945"/>
        <end position="954"/>
    </location>
</feature>
<dbReference type="SMART" id="SM00219">
    <property type="entry name" value="TyrKc"/>
    <property type="match status" value="1"/>
</dbReference>
<feature type="compositionally biased region" description="Basic and acidic residues" evidence="2">
    <location>
        <begin position="716"/>
        <end position="726"/>
    </location>
</feature>
<feature type="binding site" evidence="1">
    <location>
        <position position="817"/>
    </location>
    <ligand>
        <name>ATP</name>
        <dbReference type="ChEBI" id="CHEBI:30616"/>
    </ligand>
</feature>
<proteinExistence type="predicted"/>
<organism evidence="5 6">
    <name type="scientific">Dillenia turbinata</name>
    <dbReference type="NCBI Taxonomy" id="194707"/>
    <lineage>
        <taxon>Eukaryota</taxon>
        <taxon>Viridiplantae</taxon>
        <taxon>Streptophyta</taxon>
        <taxon>Embryophyta</taxon>
        <taxon>Tracheophyta</taxon>
        <taxon>Spermatophyta</taxon>
        <taxon>Magnoliopsida</taxon>
        <taxon>eudicotyledons</taxon>
        <taxon>Gunneridae</taxon>
        <taxon>Pentapetalae</taxon>
        <taxon>Dilleniales</taxon>
        <taxon>Dilleniaceae</taxon>
        <taxon>Dillenia</taxon>
    </lineage>
</organism>
<feature type="domain" description="PB1" evidence="4">
    <location>
        <begin position="33"/>
        <end position="125"/>
    </location>
</feature>
<accession>A0AAN8WBV3</accession>
<dbReference type="EMBL" id="JBAMMX010000003">
    <property type="protein sequence ID" value="KAK6945071.1"/>
    <property type="molecule type" value="Genomic_DNA"/>
</dbReference>
<name>A0AAN8WBV3_9MAGN</name>
<evidence type="ECO:0000259" key="4">
    <source>
        <dbReference type="SMART" id="SM00666"/>
    </source>
</evidence>
<dbReference type="InterPro" id="IPR012866">
    <property type="entry name" value="DUF1644"/>
</dbReference>
<reference evidence="5 6" key="1">
    <citation type="submission" date="2023-12" db="EMBL/GenBank/DDBJ databases">
        <title>A high-quality genome assembly for Dillenia turbinata (Dilleniales).</title>
        <authorList>
            <person name="Chanderbali A."/>
        </authorList>
    </citation>
    <scope>NUCLEOTIDE SEQUENCE [LARGE SCALE GENOMIC DNA]</scope>
    <source>
        <strain evidence="5">LSX21</strain>
        <tissue evidence="5">Leaf</tissue>
    </source>
</reference>
<dbReference type="Pfam" id="PF07800">
    <property type="entry name" value="DUF1644"/>
    <property type="match status" value="1"/>
</dbReference>
<dbReference type="AlphaFoldDB" id="A0AAN8WBV3"/>
<evidence type="ECO:0008006" key="7">
    <source>
        <dbReference type="Google" id="ProtNLM"/>
    </source>
</evidence>
<dbReference type="InterPro" id="IPR017441">
    <property type="entry name" value="Protein_kinase_ATP_BS"/>
</dbReference>
<dbReference type="Pfam" id="PF00564">
    <property type="entry name" value="PB1"/>
    <property type="match status" value="1"/>
</dbReference>
<dbReference type="InterPro" id="IPR011009">
    <property type="entry name" value="Kinase-like_dom_sf"/>
</dbReference>
<dbReference type="Gene3D" id="3.30.200.20">
    <property type="entry name" value="Phosphorylase Kinase, domain 1"/>
    <property type="match status" value="1"/>
</dbReference>
<dbReference type="SMART" id="SM00666">
    <property type="entry name" value="PB1"/>
    <property type="match status" value="1"/>
</dbReference>
<feature type="region of interest" description="Disordered" evidence="2">
    <location>
        <begin position="945"/>
        <end position="977"/>
    </location>
</feature>
<keyword evidence="1" id="KW-0067">ATP-binding</keyword>